<name>A0A833J723_9HYPH</name>
<gene>
    <name evidence="1" type="ORF">F8B43_1301</name>
</gene>
<evidence type="ECO:0000313" key="1">
    <source>
        <dbReference type="EMBL" id="KAB7785900.1"/>
    </source>
</evidence>
<dbReference type="EMBL" id="WEKV01000008">
    <property type="protein sequence ID" value="KAB7785900.1"/>
    <property type="molecule type" value="Genomic_DNA"/>
</dbReference>
<sequence>MQFIVSFHFNFRAAQKFIWSRRSATTGAGERQPGDYMAAMP</sequence>
<dbReference type="AlphaFoldDB" id="A0A833J723"/>
<evidence type="ECO:0000313" key="2">
    <source>
        <dbReference type="Proteomes" id="UP000469949"/>
    </source>
</evidence>
<reference evidence="1 2" key="1">
    <citation type="submission" date="2019-10" db="EMBL/GenBank/DDBJ databases">
        <title>Draft Genome Sequence of the Caffeine Degrading Methylotroph Methylorubrum populi PINKEL.</title>
        <authorList>
            <person name="Dawson S.C."/>
            <person name="Zhang X."/>
            <person name="Wright M.E."/>
            <person name="Sharma G."/>
            <person name="Langner J.T."/>
            <person name="Ditty J.L."/>
            <person name="Subuyuj G.A."/>
        </authorList>
    </citation>
    <scope>NUCLEOTIDE SEQUENCE [LARGE SCALE GENOMIC DNA]</scope>
    <source>
        <strain evidence="1 2">Pinkel</strain>
    </source>
</reference>
<organism evidence="1 2">
    <name type="scientific">Methylorubrum populi</name>
    <dbReference type="NCBI Taxonomy" id="223967"/>
    <lineage>
        <taxon>Bacteria</taxon>
        <taxon>Pseudomonadati</taxon>
        <taxon>Pseudomonadota</taxon>
        <taxon>Alphaproteobacteria</taxon>
        <taxon>Hyphomicrobiales</taxon>
        <taxon>Methylobacteriaceae</taxon>
        <taxon>Methylorubrum</taxon>
    </lineage>
</organism>
<comment type="caution">
    <text evidence="1">The sequence shown here is derived from an EMBL/GenBank/DDBJ whole genome shotgun (WGS) entry which is preliminary data.</text>
</comment>
<protein>
    <submittedName>
        <fullName evidence="1">Uncharacterized protein</fullName>
    </submittedName>
</protein>
<proteinExistence type="predicted"/>
<dbReference type="Proteomes" id="UP000469949">
    <property type="component" value="Unassembled WGS sequence"/>
</dbReference>
<accession>A0A833J723</accession>